<keyword evidence="5 9" id="KW-0863">Zinc-finger</keyword>
<evidence type="ECO:0000256" key="1">
    <source>
        <dbReference type="ARBA" id="ARBA00004123"/>
    </source>
</evidence>
<organism evidence="11 12">
    <name type="scientific">Gracilariopsis chorda</name>
    <dbReference type="NCBI Taxonomy" id="448386"/>
    <lineage>
        <taxon>Eukaryota</taxon>
        <taxon>Rhodophyta</taxon>
        <taxon>Florideophyceae</taxon>
        <taxon>Rhodymeniophycidae</taxon>
        <taxon>Gracilariales</taxon>
        <taxon>Gracilariaceae</taxon>
        <taxon>Gracilariopsis</taxon>
    </lineage>
</organism>
<keyword evidence="7" id="KW-0694">RNA-binding</keyword>
<keyword evidence="4" id="KW-0677">Repeat</keyword>
<dbReference type="GO" id="GO:0003723">
    <property type="term" value="F:RNA binding"/>
    <property type="evidence" value="ECO:0007669"/>
    <property type="project" value="UniProtKB-KW"/>
</dbReference>
<dbReference type="EMBL" id="NBIV01000351">
    <property type="protein sequence ID" value="PXF40157.1"/>
    <property type="molecule type" value="Genomic_DNA"/>
</dbReference>
<evidence type="ECO:0000256" key="9">
    <source>
        <dbReference type="PROSITE-ProRule" id="PRU00723"/>
    </source>
</evidence>
<feature type="domain" description="C3H1-type" evidence="10">
    <location>
        <begin position="162"/>
        <end position="184"/>
    </location>
</feature>
<dbReference type="PANTHER" id="PTHR23102:SF24">
    <property type="entry name" value="CLEAVAGE AND POLYADENYLATION SPECIFICITY FACTOR SUBUNIT 4"/>
    <property type="match status" value="1"/>
</dbReference>
<evidence type="ECO:0000259" key="10">
    <source>
        <dbReference type="PROSITE" id="PS50103"/>
    </source>
</evidence>
<dbReference type="STRING" id="448386.A0A2V3IDL5"/>
<proteinExistence type="predicted"/>
<protein>
    <submittedName>
        <fullName evidence="11">Cleavage and polyadenylation specificity factor subunit 4</fullName>
    </submittedName>
</protein>
<keyword evidence="2" id="KW-0507">mRNA processing</keyword>
<dbReference type="PANTHER" id="PTHR23102">
    <property type="entry name" value="CLEAVAGE AND POLYADENYLATION SPECIFICITY FACTOR SUBUNIT 4-RELATED"/>
    <property type="match status" value="1"/>
</dbReference>
<feature type="zinc finger region" description="C3H1-type" evidence="9">
    <location>
        <begin position="77"/>
        <end position="104"/>
    </location>
</feature>
<evidence type="ECO:0000313" key="12">
    <source>
        <dbReference type="Proteomes" id="UP000247409"/>
    </source>
</evidence>
<feature type="zinc finger region" description="C3H1-type" evidence="9">
    <location>
        <begin position="105"/>
        <end position="132"/>
    </location>
</feature>
<dbReference type="SMART" id="SM00356">
    <property type="entry name" value="ZnF_C3H1"/>
    <property type="match status" value="5"/>
</dbReference>
<dbReference type="InterPro" id="IPR045348">
    <property type="entry name" value="CPSF4/Yth1"/>
</dbReference>
<evidence type="ECO:0000256" key="4">
    <source>
        <dbReference type="ARBA" id="ARBA00022737"/>
    </source>
</evidence>
<evidence type="ECO:0000256" key="6">
    <source>
        <dbReference type="ARBA" id="ARBA00022833"/>
    </source>
</evidence>
<feature type="domain" description="C3H1-type" evidence="10">
    <location>
        <begin position="77"/>
        <end position="104"/>
    </location>
</feature>
<evidence type="ECO:0000256" key="5">
    <source>
        <dbReference type="ARBA" id="ARBA00022771"/>
    </source>
</evidence>
<keyword evidence="12" id="KW-1185">Reference proteome</keyword>
<evidence type="ECO:0000256" key="3">
    <source>
        <dbReference type="ARBA" id="ARBA00022723"/>
    </source>
</evidence>
<dbReference type="GO" id="GO:0005634">
    <property type="term" value="C:nucleus"/>
    <property type="evidence" value="ECO:0007669"/>
    <property type="project" value="UniProtKB-SubCell"/>
</dbReference>
<dbReference type="GO" id="GO:0006397">
    <property type="term" value="P:mRNA processing"/>
    <property type="evidence" value="ECO:0007669"/>
    <property type="project" value="UniProtKB-KW"/>
</dbReference>
<evidence type="ECO:0000256" key="7">
    <source>
        <dbReference type="ARBA" id="ARBA00022884"/>
    </source>
</evidence>
<feature type="zinc finger region" description="C3H1-type" evidence="9">
    <location>
        <begin position="162"/>
        <end position="184"/>
    </location>
</feature>
<comment type="subcellular location">
    <subcellularLocation>
        <location evidence="1">Nucleus</location>
    </subcellularLocation>
</comment>
<dbReference type="OrthoDB" id="1914176at2759"/>
<feature type="zinc finger region" description="C3H1-type" evidence="9">
    <location>
        <begin position="133"/>
        <end position="160"/>
    </location>
</feature>
<dbReference type="Proteomes" id="UP000247409">
    <property type="component" value="Unassembled WGS sequence"/>
</dbReference>
<dbReference type="PROSITE" id="PS50103">
    <property type="entry name" value="ZF_C3H1"/>
    <property type="match status" value="4"/>
</dbReference>
<accession>A0A2V3IDL5</accession>
<gene>
    <name evidence="11" type="ORF">BWQ96_10125</name>
</gene>
<comment type="caution">
    <text evidence="11">The sequence shown here is derived from an EMBL/GenBank/DDBJ whole genome shotgun (WGS) entry which is preliminary data.</text>
</comment>
<sequence>MPAPVLIPGIPSALVPGESELALNGKQVFQFEVENGLDEVRRLDETAWGTSTDLCPDFYSENGCTRAERCQWRHARNDRLIVCKHYLRGLCKKQDMCDYLHSVDYLRMPECFFFSKYGECSNNECPYRHVDPEKKKNECPYYARGFCRHGPKCRHRHVKKVACTNYLAGFCKDGPDCVFGHARFEIPRTADDEDMFSNGIDRFGFGRSRGPAPRLITHENGMLATAAGTMPHGNRR</sequence>
<evidence type="ECO:0000256" key="2">
    <source>
        <dbReference type="ARBA" id="ARBA00022664"/>
    </source>
</evidence>
<keyword evidence="3 9" id="KW-0479">Metal-binding</keyword>
<name>A0A2V3IDL5_9FLOR</name>
<reference evidence="11 12" key="1">
    <citation type="journal article" date="2018" name="Mol. Biol. Evol.">
        <title>Analysis of the draft genome of the red seaweed Gracilariopsis chorda provides insights into genome size evolution in Rhodophyta.</title>
        <authorList>
            <person name="Lee J."/>
            <person name="Yang E.C."/>
            <person name="Graf L."/>
            <person name="Yang J.H."/>
            <person name="Qiu H."/>
            <person name="Zel Zion U."/>
            <person name="Chan C.X."/>
            <person name="Stephens T.G."/>
            <person name="Weber A.P.M."/>
            <person name="Boo G.H."/>
            <person name="Boo S.M."/>
            <person name="Kim K.M."/>
            <person name="Shin Y."/>
            <person name="Jung M."/>
            <person name="Lee S.J."/>
            <person name="Yim H.S."/>
            <person name="Lee J.H."/>
            <person name="Bhattacharya D."/>
            <person name="Yoon H.S."/>
        </authorList>
    </citation>
    <scope>NUCLEOTIDE SEQUENCE [LARGE SCALE GENOMIC DNA]</scope>
    <source>
        <strain evidence="11 12">SKKU-2015</strain>
        <tissue evidence="11">Whole body</tissue>
    </source>
</reference>
<keyword evidence="6 9" id="KW-0862">Zinc</keyword>
<evidence type="ECO:0000313" key="11">
    <source>
        <dbReference type="EMBL" id="PXF40157.1"/>
    </source>
</evidence>
<dbReference type="InterPro" id="IPR036855">
    <property type="entry name" value="Znf_CCCH_sf"/>
</dbReference>
<dbReference type="GO" id="GO:0008270">
    <property type="term" value="F:zinc ion binding"/>
    <property type="evidence" value="ECO:0007669"/>
    <property type="project" value="UniProtKB-KW"/>
</dbReference>
<dbReference type="FunFam" id="4.10.1000.10:FF:000017">
    <property type="entry name" value="Cleavage and polyadenylation specificity factor 30 kDa subunit"/>
    <property type="match status" value="1"/>
</dbReference>
<dbReference type="Gene3D" id="4.10.1000.10">
    <property type="entry name" value="Zinc finger, CCCH-type"/>
    <property type="match status" value="2"/>
</dbReference>
<dbReference type="Pfam" id="PF14608">
    <property type="entry name" value="zf-CCCH_2"/>
    <property type="match status" value="4"/>
</dbReference>
<dbReference type="AlphaFoldDB" id="A0A2V3IDL5"/>
<feature type="domain" description="C3H1-type" evidence="10">
    <location>
        <begin position="133"/>
        <end position="160"/>
    </location>
</feature>
<feature type="domain" description="C3H1-type" evidence="10">
    <location>
        <begin position="105"/>
        <end position="132"/>
    </location>
</feature>
<dbReference type="SUPFAM" id="SSF90229">
    <property type="entry name" value="CCCH zinc finger"/>
    <property type="match status" value="2"/>
</dbReference>
<evidence type="ECO:0000256" key="8">
    <source>
        <dbReference type="ARBA" id="ARBA00023242"/>
    </source>
</evidence>
<keyword evidence="8" id="KW-0539">Nucleus</keyword>
<dbReference type="InterPro" id="IPR000571">
    <property type="entry name" value="Znf_CCCH"/>
</dbReference>